<dbReference type="Proteomes" id="UP000001803">
    <property type="component" value="Chromosome"/>
</dbReference>
<gene>
    <name evidence="1" type="ordered locus">BHWA1_01061</name>
    <name evidence="2" type="ordered locus">BHWA1_01062</name>
    <name evidence="3" type="ordered locus">BHWA1_01063</name>
</gene>
<dbReference type="KEGG" id="bhy:BHWA1_01062"/>
<dbReference type="KEGG" id="bhy:BHWA1_01063"/>
<evidence type="ECO:0000313" key="4">
    <source>
        <dbReference type="Proteomes" id="UP000001803"/>
    </source>
</evidence>
<sequence>MINEQLITDEGSCQLIIGEFITSNNKKMALKKITKHRNNYKKMNVKNKK</sequence>
<reference evidence="3 4" key="1">
    <citation type="journal article" date="2009" name="PLoS ONE">
        <title>Genome sequence of the pathogenic intestinal spirochete Brachyspira hyodysenteriae reveals adaptations to its lifestyle in the porcine large intestine.</title>
        <authorList>
            <person name="Bellgard M.I."/>
            <person name="Wanchanthuek P."/>
            <person name="La T."/>
            <person name="Ryan K."/>
            <person name="Moolhuijzen P."/>
            <person name="Albertyn Z."/>
            <person name="Shaban B."/>
            <person name="Motro Y."/>
            <person name="Dunn D.S."/>
            <person name="Schibeci D."/>
            <person name="Hunter A."/>
            <person name="Barrero R."/>
            <person name="Phillips N.D."/>
            <person name="Hampson D.J."/>
        </authorList>
    </citation>
    <scope>NUCLEOTIDE SEQUENCE [LARGE SCALE GENOMIC DNA]</scope>
    <source>
        <strain evidence="4">ATCC 49526 / WA1</strain>
        <strain evidence="3">WA1</strain>
    </source>
</reference>
<evidence type="ECO:0000313" key="3">
    <source>
        <dbReference type="EMBL" id="ACN83546.1"/>
    </source>
</evidence>
<dbReference type="EMBL" id="CP001357">
    <property type="protein sequence ID" value="ACN83546.1"/>
    <property type="molecule type" value="Genomic_DNA"/>
</dbReference>
<dbReference type="EMBL" id="CP001357">
    <property type="protein sequence ID" value="ACN83544.1"/>
    <property type="molecule type" value="Genomic_DNA"/>
</dbReference>
<proteinExistence type="predicted"/>
<dbReference type="KEGG" id="bhy:BHWA1_01061"/>
<evidence type="ECO:0000313" key="2">
    <source>
        <dbReference type="EMBL" id="ACN83545.1"/>
    </source>
</evidence>
<keyword evidence="4" id="KW-1185">Reference proteome</keyword>
<dbReference type="STRING" id="565034.BHWA1_01061"/>
<dbReference type="EMBL" id="CP001357">
    <property type="protein sequence ID" value="ACN83545.1"/>
    <property type="molecule type" value="Genomic_DNA"/>
</dbReference>
<protein>
    <submittedName>
        <fullName evidence="3">Uncharacterized protein</fullName>
    </submittedName>
</protein>
<name>A0A3B6VHU0_BRAHW</name>
<organism evidence="3 4">
    <name type="scientific">Brachyspira hyodysenteriae (strain ATCC 49526 / WA1)</name>
    <dbReference type="NCBI Taxonomy" id="565034"/>
    <lineage>
        <taxon>Bacteria</taxon>
        <taxon>Pseudomonadati</taxon>
        <taxon>Spirochaetota</taxon>
        <taxon>Spirochaetia</taxon>
        <taxon>Brachyspirales</taxon>
        <taxon>Brachyspiraceae</taxon>
        <taxon>Brachyspira</taxon>
    </lineage>
</organism>
<accession>A0A3B6VHU0</accession>
<dbReference type="AlphaFoldDB" id="A0A3B6VHU0"/>
<evidence type="ECO:0000313" key="1">
    <source>
        <dbReference type="EMBL" id="ACN83544.1"/>
    </source>
</evidence>